<dbReference type="EMBL" id="FRFG01000003">
    <property type="protein sequence ID" value="SHO54468.1"/>
    <property type="molecule type" value="Genomic_DNA"/>
</dbReference>
<evidence type="ECO:0000256" key="1">
    <source>
        <dbReference type="SAM" id="Coils"/>
    </source>
</evidence>
<name>A0A1M7YPB1_9VIBR</name>
<evidence type="ECO:0000313" key="3">
    <source>
        <dbReference type="Proteomes" id="UP000184600"/>
    </source>
</evidence>
<protein>
    <submittedName>
        <fullName evidence="2">Uncharacterized protein</fullName>
    </submittedName>
</protein>
<proteinExistence type="predicted"/>
<dbReference type="AlphaFoldDB" id="A0A1M7YPB1"/>
<feature type="coiled-coil region" evidence="1">
    <location>
        <begin position="64"/>
        <end position="91"/>
    </location>
</feature>
<keyword evidence="1" id="KW-0175">Coiled coil</keyword>
<keyword evidence="3" id="KW-1185">Reference proteome</keyword>
<dbReference type="Proteomes" id="UP000184600">
    <property type="component" value="Unassembled WGS sequence"/>
</dbReference>
<accession>A0A1M7YPB1</accession>
<organism evidence="2 3">
    <name type="scientific">Vibrio quintilis</name>
    <dbReference type="NCBI Taxonomy" id="1117707"/>
    <lineage>
        <taxon>Bacteria</taxon>
        <taxon>Pseudomonadati</taxon>
        <taxon>Pseudomonadota</taxon>
        <taxon>Gammaproteobacteria</taxon>
        <taxon>Vibrionales</taxon>
        <taxon>Vibrionaceae</taxon>
        <taxon>Vibrio</taxon>
    </lineage>
</organism>
<reference evidence="3" key="1">
    <citation type="submission" date="2016-12" db="EMBL/GenBank/DDBJ databases">
        <authorList>
            <person name="Rodrigo-Torres L."/>
            <person name="Arahal R.D."/>
            <person name="Lucena T."/>
        </authorList>
    </citation>
    <scope>NUCLEOTIDE SEQUENCE [LARGE SCALE GENOMIC DNA]</scope>
</reference>
<dbReference type="STRING" id="1117707.VQ7734_00182"/>
<evidence type="ECO:0000313" key="2">
    <source>
        <dbReference type="EMBL" id="SHO54468.1"/>
    </source>
</evidence>
<sequence>MNMSQQNISSSLHEQFTNNLNDIITARNRLEAESPNWSKVSVYKLVGVVKDYVIKNFTSANRIFDRFVDLFRNHQEQIDELNRKFSLLDEARQHG</sequence>
<gene>
    <name evidence="2" type="ORF">VQ7734_00182</name>
</gene>